<dbReference type="RefSeq" id="WP_110524327.1">
    <property type="nucleotide sequence ID" value="NZ_QKOE01000006.1"/>
</dbReference>
<evidence type="ECO:0000256" key="12">
    <source>
        <dbReference type="HAMAP-Rule" id="MF_00418"/>
    </source>
</evidence>
<dbReference type="InterPro" id="IPR002220">
    <property type="entry name" value="DapA-like"/>
</dbReference>
<dbReference type="PANTHER" id="PTHR12128">
    <property type="entry name" value="DIHYDRODIPICOLINATE SYNTHASE"/>
    <property type="match status" value="1"/>
</dbReference>
<evidence type="ECO:0000313" key="16">
    <source>
        <dbReference type="EMBL" id="PZA16566.1"/>
    </source>
</evidence>
<dbReference type="GO" id="GO:0005829">
    <property type="term" value="C:cytosol"/>
    <property type="evidence" value="ECO:0007669"/>
    <property type="project" value="TreeGrafter"/>
</dbReference>
<dbReference type="PIRSF" id="PIRSF001365">
    <property type="entry name" value="DHDPS"/>
    <property type="match status" value="1"/>
</dbReference>
<keyword evidence="17" id="KW-1185">Reference proteome</keyword>
<dbReference type="GO" id="GO:0008840">
    <property type="term" value="F:4-hydroxy-tetrahydrodipicolinate synthase activity"/>
    <property type="evidence" value="ECO:0007669"/>
    <property type="project" value="UniProtKB-UniRule"/>
</dbReference>
<accession>A0A323UZH3</accession>
<dbReference type="InterPro" id="IPR005263">
    <property type="entry name" value="DapA"/>
</dbReference>
<dbReference type="Proteomes" id="UP000248259">
    <property type="component" value="Unassembled WGS sequence"/>
</dbReference>
<dbReference type="AlphaFoldDB" id="A0A323UZH3"/>
<dbReference type="CDD" id="cd00950">
    <property type="entry name" value="DHDPS"/>
    <property type="match status" value="1"/>
</dbReference>
<dbReference type="UniPathway" id="UPA00034">
    <property type="reaction ID" value="UER00017"/>
</dbReference>
<dbReference type="GO" id="GO:0019877">
    <property type="term" value="P:diaminopimelate biosynthetic process"/>
    <property type="evidence" value="ECO:0007669"/>
    <property type="project" value="UniProtKB-UniRule"/>
</dbReference>
<feature type="binding site" evidence="12 15">
    <location>
        <position position="45"/>
    </location>
    <ligand>
        <name>pyruvate</name>
        <dbReference type="ChEBI" id="CHEBI:15361"/>
    </ligand>
</feature>
<gene>
    <name evidence="12" type="primary">dapA</name>
    <name evidence="16" type="ORF">DNK49_10600</name>
</gene>
<dbReference type="Pfam" id="PF00701">
    <property type="entry name" value="DHDPS"/>
    <property type="match status" value="1"/>
</dbReference>
<dbReference type="Gene3D" id="3.20.20.70">
    <property type="entry name" value="Aldolase class I"/>
    <property type="match status" value="1"/>
</dbReference>
<keyword evidence="5 12" id="KW-0963">Cytoplasm</keyword>
<comment type="subunit">
    <text evidence="12">Homotetramer; dimer of dimers.</text>
</comment>
<keyword evidence="10 12" id="KW-0704">Schiff base</keyword>
<evidence type="ECO:0000256" key="4">
    <source>
        <dbReference type="ARBA" id="ARBA00012086"/>
    </source>
</evidence>
<dbReference type="HAMAP" id="MF_00418">
    <property type="entry name" value="DapA"/>
    <property type="match status" value="1"/>
</dbReference>
<evidence type="ECO:0000256" key="2">
    <source>
        <dbReference type="ARBA" id="ARBA00005120"/>
    </source>
</evidence>
<dbReference type="PRINTS" id="PR00146">
    <property type="entry name" value="DHPICSNTHASE"/>
</dbReference>
<dbReference type="PANTHER" id="PTHR12128:SF66">
    <property type="entry name" value="4-HYDROXY-2-OXOGLUTARATE ALDOLASE, MITOCHONDRIAL"/>
    <property type="match status" value="1"/>
</dbReference>
<dbReference type="OrthoDB" id="9782828at2"/>
<feature type="site" description="Part of a proton relay during catalysis" evidence="12">
    <location>
        <position position="107"/>
    </location>
</feature>
<evidence type="ECO:0000256" key="8">
    <source>
        <dbReference type="ARBA" id="ARBA00023154"/>
    </source>
</evidence>
<keyword evidence="6 12" id="KW-0028">Amino-acid biosynthesis</keyword>
<comment type="catalytic activity">
    <reaction evidence="11 12">
        <text>L-aspartate 4-semialdehyde + pyruvate = (2S,4S)-4-hydroxy-2,3,4,5-tetrahydrodipicolinate + H2O + H(+)</text>
        <dbReference type="Rhea" id="RHEA:34171"/>
        <dbReference type="ChEBI" id="CHEBI:15361"/>
        <dbReference type="ChEBI" id="CHEBI:15377"/>
        <dbReference type="ChEBI" id="CHEBI:15378"/>
        <dbReference type="ChEBI" id="CHEBI:67139"/>
        <dbReference type="ChEBI" id="CHEBI:537519"/>
        <dbReference type="EC" id="4.3.3.7"/>
    </reaction>
</comment>
<sequence>MITGSIVAIVTPMHEDGSLDFERLRSLVDWHVAEGTDGIVVVGTTGESPTVNVDEHCELIRVCVEHAAGRIPVIAGTGANSTAEAVALARFAQKAGATAHLSVVPYYNRPTQEGLYQHFRTIAEAVELPLILYNVPGRTVADLSNDTTLRLAQIPNIIGVKDATGSIDRACDLIERAPKDFALYSGDDMTVAAFLLLGGHGTISVTANVAPRAMHDMCAAALSGDARTAREINARLVGLHRQLFCEANPIPVKWAVAQMGLIGGALRLPLTPLAEACHERVRLAMRQAGINI</sequence>
<reference evidence="16 17" key="1">
    <citation type="submission" date="2018-06" db="EMBL/GenBank/DDBJ databases">
        <title>Azoarcus communis strain SWub3 genome.</title>
        <authorList>
            <person name="Zorraquino Salvo V."/>
            <person name="Toubiana D."/>
            <person name="Blumwald E."/>
        </authorList>
    </citation>
    <scope>NUCLEOTIDE SEQUENCE [LARGE SCALE GENOMIC DNA]</scope>
    <source>
        <strain evidence="16 17">SWub3</strain>
    </source>
</reference>
<evidence type="ECO:0000256" key="6">
    <source>
        <dbReference type="ARBA" id="ARBA00022605"/>
    </source>
</evidence>
<organism evidence="16 17">
    <name type="scientific">Parazoarcus communis SWub3 = DSM 12120</name>
    <dbReference type="NCBI Taxonomy" id="1121029"/>
    <lineage>
        <taxon>Bacteria</taxon>
        <taxon>Pseudomonadati</taxon>
        <taxon>Pseudomonadota</taxon>
        <taxon>Betaproteobacteria</taxon>
        <taxon>Rhodocyclales</taxon>
        <taxon>Zoogloeaceae</taxon>
        <taxon>Parazoarcus</taxon>
    </lineage>
</organism>
<dbReference type="EC" id="4.3.3.7" evidence="4 12"/>
<dbReference type="InterPro" id="IPR013785">
    <property type="entry name" value="Aldolase_TIM"/>
</dbReference>
<dbReference type="GO" id="GO:0009089">
    <property type="term" value="P:lysine biosynthetic process via diaminopimelate"/>
    <property type="evidence" value="ECO:0007669"/>
    <property type="project" value="UniProtKB-UniRule"/>
</dbReference>
<comment type="caution">
    <text evidence="16">The sequence shown here is derived from an EMBL/GenBank/DDBJ whole genome shotgun (WGS) entry which is preliminary data.</text>
</comment>
<feature type="active site" description="Proton donor/acceptor" evidence="12 14">
    <location>
        <position position="133"/>
    </location>
</feature>
<keyword evidence="7 12" id="KW-0220">Diaminopimelate biosynthesis</keyword>
<evidence type="ECO:0000256" key="14">
    <source>
        <dbReference type="PIRSR" id="PIRSR001365-1"/>
    </source>
</evidence>
<proteinExistence type="inferred from homology"/>
<dbReference type="EMBL" id="QKOE01000006">
    <property type="protein sequence ID" value="PZA16566.1"/>
    <property type="molecule type" value="Genomic_DNA"/>
</dbReference>
<dbReference type="InterPro" id="IPR020624">
    <property type="entry name" value="Schiff_base-form_aldolases_CS"/>
</dbReference>
<evidence type="ECO:0000256" key="13">
    <source>
        <dbReference type="PIRNR" id="PIRNR001365"/>
    </source>
</evidence>
<evidence type="ECO:0000256" key="3">
    <source>
        <dbReference type="ARBA" id="ARBA00007592"/>
    </source>
</evidence>
<keyword evidence="9 12" id="KW-0456">Lyase</keyword>
<evidence type="ECO:0000256" key="10">
    <source>
        <dbReference type="ARBA" id="ARBA00023270"/>
    </source>
</evidence>
<evidence type="ECO:0000256" key="15">
    <source>
        <dbReference type="PIRSR" id="PIRSR001365-2"/>
    </source>
</evidence>
<evidence type="ECO:0000256" key="11">
    <source>
        <dbReference type="ARBA" id="ARBA00047836"/>
    </source>
</evidence>
<comment type="function">
    <text evidence="1 12">Catalyzes the condensation of (S)-aspartate-beta-semialdehyde [(S)-ASA] and pyruvate to 4-hydroxy-tetrahydrodipicolinate (HTPA).</text>
</comment>
<evidence type="ECO:0000313" key="17">
    <source>
        <dbReference type="Proteomes" id="UP000248259"/>
    </source>
</evidence>
<comment type="similarity">
    <text evidence="3 12 13">Belongs to the DapA family.</text>
</comment>
<feature type="site" description="Part of a proton relay during catalysis" evidence="12">
    <location>
        <position position="44"/>
    </location>
</feature>
<feature type="active site" description="Schiff-base intermediate with substrate" evidence="12 14">
    <location>
        <position position="161"/>
    </location>
</feature>
<dbReference type="NCBIfam" id="TIGR00674">
    <property type="entry name" value="dapA"/>
    <property type="match status" value="1"/>
</dbReference>
<name>A0A323UZH3_9RHOO</name>
<dbReference type="SUPFAM" id="SSF51569">
    <property type="entry name" value="Aldolase"/>
    <property type="match status" value="1"/>
</dbReference>
<evidence type="ECO:0000256" key="9">
    <source>
        <dbReference type="ARBA" id="ARBA00023239"/>
    </source>
</evidence>
<dbReference type="PROSITE" id="PS00665">
    <property type="entry name" value="DHDPS_1"/>
    <property type="match status" value="1"/>
</dbReference>
<comment type="caution">
    <text evidence="12">Was originally thought to be a dihydrodipicolinate synthase (DHDPS), catalyzing the condensation of (S)-aspartate-beta-semialdehyde [(S)-ASA] and pyruvate to dihydrodipicolinate (DHDP). However, it was shown in E.coli that the product of the enzymatic reaction is not dihydrodipicolinate but in fact (4S)-4-hydroxy-2,3,4,5-tetrahydro-(2S)-dipicolinic acid (HTPA), and that the consecutive dehydration reaction leading to DHDP is not spontaneous but catalyzed by DapB.</text>
</comment>
<evidence type="ECO:0000256" key="7">
    <source>
        <dbReference type="ARBA" id="ARBA00022915"/>
    </source>
</evidence>
<evidence type="ECO:0000256" key="1">
    <source>
        <dbReference type="ARBA" id="ARBA00003294"/>
    </source>
</evidence>
<dbReference type="InterPro" id="IPR020625">
    <property type="entry name" value="Schiff_base-form_aldolases_AS"/>
</dbReference>
<comment type="subcellular location">
    <subcellularLocation>
        <location evidence="12">Cytoplasm</location>
    </subcellularLocation>
</comment>
<dbReference type="PROSITE" id="PS00666">
    <property type="entry name" value="DHDPS_2"/>
    <property type="match status" value="1"/>
</dbReference>
<feature type="binding site" evidence="12 15">
    <location>
        <position position="203"/>
    </location>
    <ligand>
        <name>pyruvate</name>
        <dbReference type="ChEBI" id="CHEBI:15361"/>
    </ligand>
</feature>
<dbReference type="SMART" id="SM01130">
    <property type="entry name" value="DHDPS"/>
    <property type="match status" value="1"/>
</dbReference>
<protein>
    <recommendedName>
        <fullName evidence="4 12">4-hydroxy-tetrahydrodipicolinate synthase</fullName>
        <shortName evidence="12">HTPA synthase</shortName>
        <ecNumber evidence="4 12">4.3.3.7</ecNumber>
    </recommendedName>
</protein>
<evidence type="ECO:0000256" key="5">
    <source>
        <dbReference type="ARBA" id="ARBA00022490"/>
    </source>
</evidence>
<comment type="pathway">
    <text evidence="2 12">Amino-acid biosynthesis; L-lysine biosynthesis via DAP pathway; (S)-tetrahydrodipicolinate from L-aspartate: step 3/4.</text>
</comment>
<keyword evidence="8 12" id="KW-0457">Lysine biosynthesis</keyword>